<dbReference type="InterPro" id="IPR012292">
    <property type="entry name" value="Globin/Proto"/>
</dbReference>
<dbReference type="CDD" id="cd08916">
    <property type="entry name" value="TrHb3_P"/>
    <property type="match status" value="1"/>
</dbReference>
<evidence type="ECO:0000313" key="6">
    <source>
        <dbReference type="Proteomes" id="UP001430954"/>
    </source>
</evidence>
<dbReference type="Pfam" id="PF01152">
    <property type="entry name" value="Bac_globin"/>
    <property type="match status" value="1"/>
</dbReference>
<dbReference type="Proteomes" id="UP001430954">
    <property type="component" value="Unassembled WGS sequence"/>
</dbReference>
<evidence type="ECO:0000313" key="5">
    <source>
        <dbReference type="EMBL" id="MBZ4040423.1"/>
    </source>
</evidence>
<dbReference type="SUPFAM" id="SSF46458">
    <property type="entry name" value="Globin-like"/>
    <property type="match status" value="1"/>
</dbReference>
<keyword evidence="3" id="KW-0479">Metal-binding</keyword>
<proteinExistence type="predicted"/>
<dbReference type="InterPro" id="IPR009050">
    <property type="entry name" value="Globin-like_sf"/>
</dbReference>
<gene>
    <name evidence="5" type="ORF">K6753_12865</name>
</gene>
<organism evidence="5 6">
    <name type="scientific">Novilysobacter selenitireducens</name>
    <dbReference type="NCBI Taxonomy" id="2872639"/>
    <lineage>
        <taxon>Bacteria</taxon>
        <taxon>Pseudomonadati</taxon>
        <taxon>Pseudomonadota</taxon>
        <taxon>Gammaproteobacteria</taxon>
        <taxon>Lysobacterales</taxon>
        <taxon>Lysobacteraceae</taxon>
        <taxon>Novilysobacter</taxon>
    </lineage>
</organism>
<keyword evidence="1" id="KW-0813">Transport</keyword>
<dbReference type="Gene3D" id="1.10.490.10">
    <property type="entry name" value="Globins"/>
    <property type="match status" value="1"/>
</dbReference>
<evidence type="ECO:0000256" key="3">
    <source>
        <dbReference type="ARBA" id="ARBA00022723"/>
    </source>
</evidence>
<protein>
    <submittedName>
        <fullName evidence="5">Group III truncated hemoglobin</fullName>
    </submittedName>
</protein>
<comment type="caution">
    <text evidence="5">The sequence shown here is derived from an EMBL/GenBank/DDBJ whole genome shotgun (WGS) entry which is preliminary data.</text>
</comment>
<sequence length="133" mass="14849">MTDTKTLDEAAIALLVDRFYDRVRRDPELGPVFNNAVHDWDAHKATLVDFWCSVALRAQSYRGNPMAAHRGHAIHAEHFTTWLALWERTALETVGPDNTRTLMAIAERIGGSLQYGLGLDPNRRPLGLEVIGG</sequence>
<dbReference type="RefSeq" id="WP_223676870.1">
    <property type="nucleotide sequence ID" value="NZ_JAINZW010000006.1"/>
</dbReference>
<dbReference type="InterPro" id="IPR001486">
    <property type="entry name" value="Hemoglobin_trunc"/>
</dbReference>
<keyword evidence="4" id="KW-0408">Iron</keyword>
<keyword evidence="6" id="KW-1185">Reference proteome</keyword>
<evidence type="ECO:0000256" key="1">
    <source>
        <dbReference type="ARBA" id="ARBA00022448"/>
    </source>
</evidence>
<evidence type="ECO:0000256" key="2">
    <source>
        <dbReference type="ARBA" id="ARBA00022617"/>
    </source>
</evidence>
<reference evidence="5 6" key="1">
    <citation type="submission" date="2021-09" db="EMBL/GenBank/DDBJ databases">
        <title>Lysobacter sp. 13A isolated from the river sediment.</title>
        <authorList>
            <person name="Liu H."/>
            <person name="Li S."/>
            <person name="Mao S."/>
        </authorList>
    </citation>
    <scope>NUCLEOTIDE SEQUENCE [LARGE SCALE GENOMIC DNA]</scope>
    <source>
        <strain evidence="5 6">13A</strain>
    </source>
</reference>
<name>A0ABS7T949_9GAMM</name>
<evidence type="ECO:0000256" key="4">
    <source>
        <dbReference type="ARBA" id="ARBA00023004"/>
    </source>
</evidence>
<dbReference type="EMBL" id="JAINZW010000006">
    <property type="protein sequence ID" value="MBZ4040423.1"/>
    <property type="molecule type" value="Genomic_DNA"/>
</dbReference>
<keyword evidence="2" id="KW-0349">Heme</keyword>
<accession>A0ABS7T949</accession>